<feature type="transmembrane region" description="Helical" evidence="1">
    <location>
        <begin position="69"/>
        <end position="90"/>
    </location>
</feature>
<dbReference type="Proteomes" id="UP000535415">
    <property type="component" value="Unassembled WGS sequence"/>
</dbReference>
<dbReference type="InterPro" id="IPR005133">
    <property type="entry name" value="PhaG_MnhG_YufB"/>
</dbReference>
<keyword evidence="1" id="KW-1133">Transmembrane helix</keyword>
<evidence type="ECO:0000256" key="1">
    <source>
        <dbReference type="SAM" id="Phobius"/>
    </source>
</evidence>
<protein>
    <submittedName>
        <fullName evidence="2">Multicomponent K+:H+ antiporter subunit G</fullName>
    </submittedName>
</protein>
<dbReference type="AlphaFoldDB" id="A0A7W9BJ15"/>
<dbReference type="GO" id="GO:0015385">
    <property type="term" value="F:sodium:proton antiporter activity"/>
    <property type="evidence" value="ECO:0007669"/>
    <property type="project" value="TreeGrafter"/>
</dbReference>
<evidence type="ECO:0000313" key="2">
    <source>
        <dbReference type="EMBL" id="MBB5721401.1"/>
    </source>
</evidence>
<feature type="transmembrane region" description="Helical" evidence="1">
    <location>
        <begin position="42"/>
        <end position="63"/>
    </location>
</feature>
<dbReference type="Pfam" id="PF03334">
    <property type="entry name" value="PhaG_MnhG_YufB"/>
    <property type="match status" value="1"/>
</dbReference>
<comment type="caution">
    <text evidence="2">The sequence shown here is derived from an EMBL/GenBank/DDBJ whole genome shotgun (WGS) entry which is preliminary data.</text>
</comment>
<reference evidence="2 3" key="1">
    <citation type="submission" date="2020-08" db="EMBL/GenBank/DDBJ databases">
        <title>Genomic Encyclopedia of Type Strains, Phase IV (KMG-IV): sequencing the most valuable type-strain genomes for metagenomic binning, comparative biology and taxonomic classification.</title>
        <authorList>
            <person name="Goeker M."/>
        </authorList>
    </citation>
    <scope>NUCLEOTIDE SEQUENCE [LARGE SCALE GENOMIC DNA]</scope>
    <source>
        <strain evidence="2 3">DSM 101064</strain>
    </source>
</reference>
<organism evidence="2 3">
    <name type="scientific">Yoonia ponticola</name>
    <dbReference type="NCBI Taxonomy" id="1524255"/>
    <lineage>
        <taxon>Bacteria</taxon>
        <taxon>Pseudomonadati</taxon>
        <taxon>Pseudomonadota</taxon>
        <taxon>Alphaproteobacteria</taxon>
        <taxon>Rhodobacterales</taxon>
        <taxon>Paracoccaceae</taxon>
        <taxon>Yoonia</taxon>
    </lineage>
</organism>
<gene>
    <name evidence="2" type="ORF">FHS72_001008</name>
</gene>
<name>A0A7W9BJ15_9RHOB</name>
<evidence type="ECO:0000313" key="3">
    <source>
        <dbReference type="Proteomes" id="UP000535415"/>
    </source>
</evidence>
<dbReference type="EMBL" id="JACIJM010000002">
    <property type="protein sequence ID" value="MBB5721401.1"/>
    <property type="molecule type" value="Genomic_DNA"/>
</dbReference>
<dbReference type="PANTHER" id="PTHR34703">
    <property type="entry name" value="ANTIPORTER SUBUNIT MNHG2-RELATED"/>
    <property type="match status" value="1"/>
</dbReference>
<dbReference type="PANTHER" id="PTHR34703:SF1">
    <property type="entry name" value="ANTIPORTER SUBUNIT MNHG2-RELATED"/>
    <property type="match status" value="1"/>
</dbReference>
<sequence>MITEIALTVGVIISLIIGLFFTGVAGIGLLKLDNAMSRLHAPTKAGTVGIGAFLMASVLHSFLLGQGSFHEFLILGFLFITAPISANFMAKVNLHRQNCTPPPAPPRDDMWATLNVPEADRELADPQELA</sequence>
<keyword evidence="1" id="KW-0812">Transmembrane</keyword>
<feature type="transmembrane region" description="Helical" evidence="1">
    <location>
        <begin position="6"/>
        <end position="30"/>
    </location>
</feature>
<proteinExistence type="predicted"/>
<accession>A0A7W9BJ15</accession>
<dbReference type="RefSeq" id="WP_183526469.1">
    <property type="nucleotide sequence ID" value="NZ_JACIJM010000002.1"/>
</dbReference>
<keyword evidence="3" id="KW-1185">Reference proteome</keyword>
<keyword evidence="1" id="KW-0472">Membrane</keyword>